<keyword evidence="2" id="KW-1185">Reference proteome</keyword>
<dbReference type="AlphaFoldDB" id="A0A117ITN4"/>
<dbReference type="RefSeq" id="WP_058938222.1">
    <property type="nucleotide sequence ID" value="NZ_LLYW01000008.1"/>
</dbReference>
<evidence type="ECO:0000313" key="1">
    <source>
        <dbReference type="EMBL" id="KUH34247.1"/>
    </source>
</evidence>
<dbReference type="OrthoDB" id="103476at2157"/>
<reference evidence="1 2" key="1">
    <citation type="submission" date="2015-10" db="EMBL/GenBank/DDBJ databases">
        <title>Draft genome sequence of Thermococcus celericrescens strain DSM 17994.</title>
        <authorList>
            <person name="Hong S.-J."/>
            <person name="Park C.-E."/>
            <person name="Shin J.-H."/>
        </authorList>
    </citation>
    <scope>NUCLEOTIDE SEQUENCE [LARGE SCALE GENOMIC DNA]</scope>
    <source>
        <strain evidence="1 2">DSM 17994</strain>
    </source>
</reference>
<gene>
    <name evidence="1" type="ORF">APY94_02945</name>
</gene>
<sequence length="90" mass="10067">MFDKAKLAMAMANPVTAVKVKRLKEWVDSLLEALNETDVEPPESGDFQDAIMTLLGKARVKHVEDRNSLVIELGEERKLRLVASFKVVGE</sequence>
<dbReference type="STRING" id="227598.APY94_02945"/>
<protein>
    <submittedName>
        <fullName evidence="1">Uncharacterized protein</fullName>
    </submittedName>
</protein>
<evidence type="ECO:0000313" key="2">
    <source>
        <dbReference type="Proteomes" id="UP000053462"/>
    </source>
</evidence>
<name>A0A117ITN4_9EURY</name>
<accession>A0A117ITN4</accession>
<proteinExistence type="predicted"/>
<dbReference type="EMBL" id="LLYW01000008">
    <property type="protein sequence ID" value="KUH34247.1"/>
    <property type="molecule type" value="Genomic_DNA"/>
</dbReference>
<organism evidence="1 2">
    <name type="scientific">Thermococcus celericrescens</name>
    <dbReference type="NCBI Taxonomy" id="227598"/>
    <lineage>
        <taxon>Archaea</taxon>
        <taxon>Methanobacteriati</taxon>
        <taxon>Methanobacteriota</taxon>
        <taxon>Thermococci</taxon>
        <taxon>Thermococcales</taxon>
        <taxon>Thermococcaceae</taxon>
        <taxon>Thermococcus</taxon>
    </lineage>
</organism>
<comment type="caution">
    <text evidence="1">The sequence shown here is derived from an EMBL/GenBank/DDBJ whole genome shotgun (WGS) entry which is preliminary data.</text>
</comment>
<dbReference type="Proteomes" id="UP000053462">
    <property type="component" value="Unassembled WGS sequence"/>
</dbReference>